<keyword evidence="3" id="KW-0732">Signal</keyword>
<dbReference type="InterPro" id="IPR036465">
    <property type="entry name" value="vWFA_dom_sf"/>
</dbReference>
<comment type="caution">
    <text evidence="6">The sequence shown here is derived from an EMBL/GenBank/DDBJ whole genome shotgun (WGS) entry which is preliminary data.</text>
</comment>
<feature type="region of interest" description="Disordered" evidence="4">
    <location>
        <begin position="167"/>
        <end position="271"/>
    </location>
</feature>
<dbReference type="PANTHER" id="PTHR47763:SF1">
    <property type="entry name" value="DUF659 DOMAIN-CONTAINING PROTEIN"/>
    <property type="match status" value="1"/>
</dbReference>
<dbReference type="EMBL" id="JACAZE010000027">
    <property type="protein sequence ID" value="KAF7290030.1"/>
    <property type="molecule type" value="Genomic_DNA"/>
</dbReference>
<dbReference type="InterPro" id="IPR002035">
    <property type="entry name" value="VWF_A"/>
</dbReference>
<evidence type="ECO:0000256" key="2">
    <source>
        <dbReference type="ARBA" id="ARBA00022525"/>
    </source>
</evidence>
<dbReference type="GO" id="GO:0004674">
    <property type="term" value="F:protein serine/threonine kinase activity"/>
    <property type="evidence" value="ECO:0007669"/>
    <property type="project" value="TreeGrafter"/>
</dbReference>
<dbReference type="Proteomes" id="UP000613580">
    <property type="component" value="Unassembled WGS sequence"/>
</dbReference>
<dbReference type="PROSITE" id="PS50234">
    <property type="entry name" value="VWFA"/>
    <property type="match status" value="1"/>
</dbReference>
<sequence length="564" mass="61639">MGWPPRFSSSPSLWFILRHGGIFAGALFLHTVHGGVTNITIDDTNLAYFTWNEPPTAPQHPAWAAVSASHPCSYCSAQPNPSEEYNGTWHDGALNSNATGSISFQGSAVYLYGVDIFNPANITFTLDGVDAGFHYFAGTAVYSFNALFYKTAGLDCNMPGVARGSMNHPSAPIVHHPKDEDEAKGHGGHESHPNGNNNPNNHPNGNNNNNNHNKPKGQGGHGTPNKGHGNNQPNKGHGNNQPNKGHGNNHPNQGHGNGNGIEENMPKKKPKRSDIDVIFVHDATGSQKPYLDAATQESRNYVLKLSDGLAAAKNPGTLRFRVIAFRDHTDAWTVHETNPFTSDPTVLEKQFRALRAAGGGDGPEAQREALMAALHSKHSHWRKNAKKLVFLITDAPPHGVEPGDHRPRRKNPILTSTIVDGYRREKVKLFVFGCVPTINRYRNAVSFYKKLIADIGTGGVYTELAVSHGARDAGRMSRGVIGHTLRVADEATIEERWEDFILDKNAHGFSFNAIVAAMYKKLHAEGETCHEVSCPHSGDHAYHKAPITRERVEDIVRRVLGHGR</sequence>
<proteinExistence type="predicted"/>
<reference evidence="6" key="1">
    <citation type="submission" date="2020-05" db="EMBL/GenBank/DDBJ databases">
        <title>Mycena genomes resolve the evolution of fungal bioluminescence.</title>
        <authorList>
            <person name="Tsai I.J."/>
        </authorList>
    </citation>
    <scope>NUCLEOTIDE SEQUENCE</scope>
    <source>
        <strain evidence="6">110903Hualien_Pintung</strain>
    </source>
</reference>
<dbReference type="InterPro" id="IPR052969">
    <property type="entry name" value="Thr-specific_kinase-like"/>
</dbReference>
<feature type="compositionally biased region" description="Basic and acidic residues" evidence="4">
    <location>
        <begin position="176"/>
        <end position="192"/>
    </location>
</feature>
<dbReference type="PANTHER" id="PTHR47763">
    <property type="entry name" value="ALPHA-PROTEIN KINASE VWKA"/>
    <property type="match status" value="1"/>
</dbReference>
<evidence type="ECO:0000313" key="6">
    <source>
        <dbReference type="EMBL" id="KAF7290030.1"/>
    </source>
</evidence>
<name>A0A8H6RYD4_MYCCL</name>
<feature type="compositionally biased region" description="Low complexity" evidence="4">
    <location>
        <begin position="225"/>
        <end position="254"/>
    </location>
</feature>
<feature type="compositionally biased region" description="Low complexity" evidence="4">
    <location>
        <begin position="193"/>
        <end position="212"/>
    </location>
</feature>
<evidence type="ECO:0000256" key="1">
    <source>
        <dbReference type="ARBA" id="ARBA00004613"/>
    </source>
</evidence>
<dbReference type="CDD" id="cd00198">
    <property type="entry name" value="vWFA"/>
    <property type="match status" value="1"/>
</dbReference>
<dbReference type="InterPro" id="IPR056861">
    <property type="entry name" value="HMCN1-like_VWA"/>
</dbReference>
<organism evidence="6 7">
    <name type="scientific">Mycena chlorophos</name>
    <name type="common">Agaric fungus</name>
    <name type="synonym">Agaricus chlorophos</name>
    <dbReference type="NCBI Taxonomy" id="658473"/>
    <lineage>
        <taxon>Eukaryota</taxon>
        <taxon>Fungi</taxon>
        <taxon>Dikarya</taxon>
        <taxon>Basidiomycota</taxon>
        <taxon>Agaricomycotina</taxon>
        <taxon>Agaricomycetes</taxon>
        <taxon>Agaricomycetidae</taxon>
        <taxon>Agaricales</taxon>
        <taxon>Marasmiineae</taxon>
        <taxon>Mycenaceae</taxon>
        <taxon>Mycena</taxon>
    </lineage>
</organism>
<gene>
    <name evidence="6" type="ORF">HMN09_01308000</name>
</gene>
<dbReference type="AlphaFoldDB" id="A0A8H6RYD4"/>
<accession>A0A8H6RYD4</accession>
<keyword evidence="2" id="KW-0964">Secreted</keyword>
<dbReference type="Gene3D" id="3.40.50.410">
    <property type="entry name" value="von Willebrand factor, type A domain"/>
    <property type="match status" value="1"/>
</dbReference>
<feature type="domain" description="VWFA" evidence="5">
    <location>
        <begin position="276"/>
        <end position="505"/>
    </location>
</feature>
<dbReference type="Pfam" id="PF25106">
    <property type="entry name" value="VWA_4"/>
    <property type="match status" value="1"/>
</dbReference>
<comment type="subcellular location">
    <subcellularLocation>
        <location evidence="1">Secreted</location>
    </subcellularLocation>
</comment>
<dbReference type="GO" id="GO:0005737">
    <property type="term" value="C:cytoplasm"/>
    <property type="evidence" value="ECO:0007669"/>
    <property type="project" value="TreeGrafter"/>
</dbReference>
<evidence type="ECO:0000256" key="3">
    <source>
        <dbReference type="ARBA" id="ARBA00022729"/>
    </source>
</evidence>
<evidence type="ECO:0000256" key="4">
    <source>
        <dbReference type="SAM" id="MobiDB-lite"/>
    </source>
</evidence>
<dbReference type="OrthoDB" id="301415at2759"/>
<protein>
    <submittedName>
        <fullName evidence="6">VWFA domain-containing protein</fullName>
    </submittedName>
</protein>
<dbReference type="SUPFAM" id="SSF53300">
    <property type="entry name" value="vWA-like"/>
    <property type="match status" value="1"/>
</dbReference>
<evidence type="ECO:0000259" key="5">
    <source>
        <dbReference type="PROSITE" id="PS50234"/>
    </source>
</evidence>
<keyword evidence="7" id="KW-1185">Reference proteome</keyword>
<evidence type="ECO:0000313" key="7">
    <source>
        <dbReference type="Proteomes" id="UP000613580"/>
    </source>
</evidence>